<dbReference type="Pfam" id="PF04129">
    <property type="entry name" value="Vps52_CC"/>
    <property type="match status" value="1"/>
</dbReference>
<dbReference type="InterPro" id="IPR007258">
    <property type="entry name" value="Vps52"/>
</dbReference>
<keyword evidence="6" id="KW-0333">Golgi apparatus</keyword>
<proteinExistence type="inferred from homology"/>
<dbReference type="GO" id="GO:0032456">
    <property type="term" value="P:endocytic recycling"/>
    <property type="evidence" value="ECO:0007669"/>
    <property type="project" value="TreeGrafter"/>
</dbReference>
<dbReference type="PANTHER" id="PTHR14190">
    <property type="entry name" value="SUPPRESSOR OF ACTIN MUTATIONS 2/VACUOLAR PROTEIN SORTING 52"/>
    <property type="match status" value="1"/>
</dbReference>
<feature type="domain" description="Vps52 coiled-coil" evidence="7">
    <location>
        <begin position="49"/>
        <end position="221"/>
    </location>
</feature>
<dbReference type="EMBL" id="JBBCAQ010000036">
    <property type="protein sequence ID" value="KAK7576041.1"/>
    <property type="molecule type" value="Genomic_DNA"/>
</dbReference>
<evidence type="ECO:0000256" key="6">
    <source>
        <dbReference type="ARBA" id="ARBA00023034"/>
    </source>
</evidence>
<evidence type="ECO:0000256" key="3">
    <source>
        <dbReference type="ARBA" id="ARBA00017083"/>
    </source>
</evidence>
<sequence>MGELRNQNPALDLEPEVIEEVIKTGTDLRQYSREVEKKLRESENKSIQDYIKESQNIVNLHNRINDCDGILERMENMLLNFKSDLGNISSEIISLQKKSVEMSQCLNNRQSIRGHLSQLIDDISVSEEHIKAILDADVTDENFISQLLVLSQKINFVQEQNSKGVKACQDVRDVLEMLKIKAITKIRAYILEQIFKLRKPMTNYHIPQNALLKHKRFFEFLLTNEVAVAHEVCNEYVDTMSKVYLSYFKSYSTNLKKLQFEEAATKDDLLGATETSGRSFFSKSSLKQKDTVFTIGNRGDVITSLLEAPIIIPHSAQQNESRYSFEALFRSEQYALVDNGCREYLFICEFFAVKGEHALDVFKGIMNPTLNLLNKNLEHFAESSYDLIALLLCYHISLRYMLMCHKRAVPALDAYWNKMEPVIISRFEYVMRLNIESIRNCDPNKFKQQDMNPHYITRRYAELSAAIISIDSSYPNELVTKLLAELLEEVTLFIMKMASVFSGRKEQLIFLINNYDLALNIITERIRNNSKEVDTFRNLLETRSVDYVEEILSPHFGGIIQYVKEGELLVEQNRLDELEKQENKQKNLVQSFCYGWKSSLEAINRTVLSSFPNLVTGSSLLQLAFTQLIQYCNRFNKLLTPSAKPQFPNIHLIMVELKKYKTNF</sequence>
<dbReference type="Pfam" id="PF20655">
    <property type="entry name" value="Vps52_C"/>
    <property type="match status" value="1"/>
</dbReference>
<comment type="caution">
    <text evidence="9">The sequence shown here is derived from an EMBL/GenBank/DDBJ whole genome shotgun (WGS) entry which is preliminary data.</text>
</comment>
<evidence type="ECO:0000256" key="5">
    <source>
        <dbReference type="ARBA" id="ARBA00022927"/>
    </source>
</evidence>
<evidence type="ECO:0000256" key="1">
    <source>
        <dbReference type="ARBA" id="ARBA00004601"/>
    </source>
</evidence>
<dbReference type="PANTHER" id="PTHR14190:SF7">
    <property type="entry name" value="VACUOLAR PROTEIN SORTING-ASSOCIATED PROTEIN 52 HOMOLOG"/>
    <property type="match status" value="1"/>
</dbReference>
<dbReference type="GO" id="GO:0019905">
    <property type="term" value="F:syntaxin binding"/>
    <property type="evidence" value="ECO:0007669"/>
    <property type="project" value="TreeGrafter"/>
</dbReference>
<dbReference type="GO" id="GO:0015031">
    <property type="term" value="P:protein transport"/>
    <property type="evidence" value="ECO:0007669"/>
    <property type="project" value="UniProtKB-KW"/>
</dbReference>
<dbReference type="InterPro" id="IPR048319">
    <property type="entry name" value="Vps52_CC"/>
</dbReference>
<evidence type="ECO:0000256" key="2">
    <source>
        <dbReference type="ARBA" id="ARBA00008180"/>
    </source>
</evidence>
<accession>A0AAN9T8P0</accession>
<dbReference type="GO" id="GO:0007041">
    <property type="term" value="P:lysosomal transport"/>
    <property type="evidence" value="ECO:0007669"/>
    <property type="project" value="TreeGrafter"/>
</dbReference>
<dbReference type="Proteomes" id="UP001367676">
    <property type="component" value="Unassembled WGS sequence"/>
</dbReference>
<reference evidence="9 10" key="1">
    <citation type="submission" date="2024-03" db="EMBL/GenBank/DDBJ databases">
        <title>Adaptation during the transition from Ophiocordyceps entomopathogen to insect associate is accompanied by gene loss and intensified selection.</title>
        <authorList>
            <person name="Ward C.M."/>
            <person name="Onetto C.A."/>
            <person name="Borneman A.R."/>
        </authorList>
    </citation>
    <scope>NUCLEOTIDE SEQUENCE [LARGE SCALE GENOMIC DNA]</scope>
    <source>
        <strain evidence="9">AWRI1</strain>
        <tissue evidence="9">Single Adult Female</tissue>
    </source>
</reference>
<organism evidence="9 10">
    <name type="scientific">Parthenolecanium corni</name>
    <dbReference type="NCBI Taxonomy" id="536013"/>
    <lineage>
        <taxon>Eukaryota</taxon>
        <taxon>Metazoa</taxon>
        <taxon>Ecdysozoa</taxon>
        <taxon>Arthropoda</taxon>
        <taxon>Hexapoda</taxon>
        <taxon>Insecta</taxon>
        <taxon>Pterygota</taxon>
        <taxon>Neoptera</taxon>
        <taxon>Paraneoptera</taxon>
        <taxon>Hemiptera</taxon>
        <taxon>Sternorrhyncha</taxon>
        <taxon>Coccoidea</taxon>
        <taxon>Coccidae</taxon>
        <taxon>Parthenolecanium</taxon>
    </lineage>
</organism>
<evidence type="ECO:0000259" key="8">
    <source>
        <dbReference type="Pfam" id="PF20655"/>
    </source>
</evidence>
<dbReference type="GO" id="GO:0006896">
    <property type="term" value="P:Golgi to vacuole transport"/>
    <property type="evidence" value="ECO:0007669"/>
    <property type="project" value="TreeGrafter"/>
</dbReference>
<feature type="domain" description="Vps52 C-terminal" evidence="8">
    <location>
        <begin position="238"/>
        <end position="547"/>
    </location>
</feature>
<name>A0AAN9T8P0_9HEMI</name>
<comment type="subcellular location">
    <subcellularLocation>
        <location evidence="1">Golgi apparatus</location>
        <location evidence="1">trans-Golgi network</location>
    </subcellularLocation>
</comment>
<dbReference type="AlphaFoldDB" id="A0AAN9T8P0"/>
<evidence type="ECO:0000259" key="7">
    <source>
        <dbReference type="Pfam" id="PF04129"/>
    </source>
</evidence>
<evidence type="ECO:0000313" key="10">
    <source>
        <dbReference type="Proteomes" id="UP001367676"/>
    </source>
</evidence>
<comment type="similarity">
    <text evidence="2">Belongs to the VPS52 family.</text>
</comment>
<evidence type="ECO:0000313" key="9">
    <source>
        <dbReference type="EMBL" id="KAK7576041.1"/>
    </source>
</evidence>
<keyword evidence="10" id="KW-1185">Reference proteome</keyword>
<dbReference type="InterPro" id="IPR048361">
    <property type="entry name" value="Vps52_C"/>
</dbReference>
<keyword evidence="4" id="KW-0813">Transport</keyword>
<dbReference type="GO" id="GO:0042147">
    <property type="term" value="P:retrograde transport, endosome to Golgi"/>
    <property type="evidence" value="ECO:0007669"/>
    <property type="project" value="TreeGrafter"/>
</dbReference>
<keyword evidence="5" id="KW-0653">Protein transport</keyword>
<dbReference type="GO" id="GO:0000938">
    <property type="term" value="C:GARP complex"/>
    <property type="evidence" value="ECO:0007669"/>
    <property type="project" value="TreeGrafter"/>
</dbReference>
<protein>
    <recommendedName>
        <fullName evidence="3">Vacuolar protein sorting-associated protein 52 homolog</fullName>
    </recommendedName>
</protein>
<dbReference type="GO" id="GO:0005829">
    <property type="term" value="C:cytosol"/>
    <property type="evidence" value="ECO:0007669"/>
    <property type="project" value="GOC"/>
</dbReference>
<evidence type="ECO:0000256" key="4">
    <source>
        <dbReference type="ARBA" id="ARBA00022448"/>
    </source>
</evidence>
<gene>
    <name evidence="9" type="ORF">V9T40_012327</name>
</gene>